<organism evidence="7 8">
    <name type="scientific">Flavobacterium crocinum</name>
    <dbReference type="NCBI Taxonomy" id="2183896"/>
    <lineage>
        <taxon>Bacteria</taxon>
        <taxon>Pseudomonadati</taxon>
        <taxon>Bacteroidota</taxon>
        <taxon>Flavobacteriia</taxon>
        <taxon>Flavobacteriales</taxon>
        <taxon>Flavobacteriaceae</taxon>
        <taxon>Flavobacterium</taxon>
    </lineage>
</organism>
<evidence type="ECO:0000259" key="6">
    <source>
        <dbReference type="Pfam" id="PF04932"/>
    </source>
</evidence>
<dbReference type="EMBL" id="CP029255">
    <property type="protein sequence ID" value="AWK04310.1"/>
    <property type="molecule type" value="Genomic_DNA"/>
</dbReference>
<evidence type="ECO:0000313" key="7">
    <source>
        <dbReference type="EMBL" id="AWK04310.1"/>
    </source>
</evidence>
<feature type="transmembrane region" description="Helical" evidence="5">
    <location>
        <begin position="357"/>
        <end position="388"/>
    </location>
</feature>
<dbReference type="AlphaFoldDB" id="A0A2S1YJR0"/>
<dbReference type="GO" id="GO:0016020">
    <property type="term" value="C:membrane"/>
    <property type="evidence" value="ECO:0007669"/>
    <property type="project" value="UniProtKB-SubCell"/>
</dbReference>
<keyword evidence="4 5" id="KW-0472">Membrane</keyword>
<feature type="domain" description="O-antigen ligase-related" evidence="6">
    <location>
        <begin position="191"/>
        <end position="336"/>
    </location>
</feature>
<evidence type="ECO:0000256" key="5">
    <source>
        <dbReference type="SAM" id="Phobius"/>
    </source>
</evidence>
<name>A0A2S1YJR0_9FLAO</name>
<dbReference type="Proteomes" id="UP000245250">
    <property type="component" value="Chromosome"/>
</dbReference>
<evidence type="ECO:0000256" key="3">
    <source>
        <dbReference type="ARBA" id="ARBA00022989"/>
    </source>
</evidence>
<evidence type="ECO:0000256" key="2">
    <source>
        <dbReference type="ARBA" id="ARBA00022692"/>
    </source>
</evidence>
<feature type="transmembrane region" description="Helical" evidence="5">
    <location>
        <begin position="235"/>
        <end position="252"/>
    </location>
</feature>
<feature type="transmembrane region" description="Helical" evidence="5">
    <location>
        <begin position="61"/>
        <end position="79"/>
    </location>
</feature>
<evidence type="ECO:0000256" key="4">
    <source>
        <dbReference type="ARBA" id="ARBA00023136"/>
    </source>
</evidence>
<feature type="transmembrane region" description="Helical" evidence="5">
    <location>
        <begin position="206"/>
        <end position="223"/>
    </location>
</feature>
<dbReference type="RefSeq" id="WP_109191816.1">
    <property type="nucleotide sequence ID" value="NZ_CP029255.1"/>
</dbReference>
<evidence type="ECO:0000256" key="1">
    <source>
        <dbReference type="ARBA" id="ARBA00004141"/>
    </source>
</evidence>
<dbReference type="Pfam" id="PF04932">
    <property type="entry name" value="Wzy_C"/>
    <property type="match status" value="1"/>
</dbReference>
<dbReference type="PANTHER" id="PTHR37422:SF13">
    <property type="entry name" value="LIPOPOLYSACCHARIDE BIOSYNTHESIS PROTEIN PA4999-RELATED"/>
    <property type="match status" value="1"/>
</dbReference>
<keyword evidence="2 5" id="KW-0812">Transmembrane</keyword>
<sequence>MKKKQLFIFAALLLFSLMIRFSLGTLPFLNGKYIYWLFVIAAGSLAFLFQERNRKWIINRFDICVFILFCMGLWNFIYLSNAKVFNLKVWNIIAYLLLYIILRQSLHDKNTILGITKTVFQLLFFAAMLNAVIAILQKIQLVSSANEYFQVTGLFYSPNHLALFLAIGILSLIELIKSNNSLLSKILFYICFVILIYSLYLTKCRGAYTALFIAILFNIINFKKGNKESNIFKKALYTFAILVSLLAVVWNINRSKSESVSGRFFIIKQSLAQLENRFFTGYGFDSFSLRYNLAKADYFTVERSWEEMRNAGYIYNANNDFLELSYELGILWITVFFIFIIMLFSKVNSNTTKTRSSVVLCIIIFSFTNTILPLPLFVVLGCVFAVFIINETKTKSVFSLKQNNLFTLISFIFLVTFSTIIVLRLNAEYKLKEIYNKEKVFSLKKTENYVSKIDANGEQLFIAGIIFFKNNYTNVGIGYLTSGFKQSGKPSLGKKLAKLFERMGNFAKAEKIYIYNKNVEPYRFDARMDLFDLYLKTNQKEKAREIAQEILSLPIKIPSKKTELFKERAKKYLRK</sequence>
<feature type="transmembrane region" description="Helical" evidence="5">
    <location>
        <begin position="85"/>
        <end position="102"/>
    </location>
</feature>
<dbReference type="OrthoDB" id="1454576at2"/>
<feature type="transmembrane region" description="Helical" evidence="5">
    <location>
        <begin position="34"/>
        <end position="49"/>
    </location>
</feature>
<proteinExistence type="predicted"/>
<comment type="subcellular location">
    <subcellularLocation>
        <location evidence="1">Membrane</location>
        <topology evidence="1">Multi-pass membrane protein</topology>
    </subcellularLocation>
</comment>
<protein>
    <recommendedName>
        <fullName evidence="6">O-antigen ligase-related domain-containing protein</fullName>
    </recommendedName>
</protein>
<accession>A0A2S1YJR0</accession>
<feature type="transmembrane region" description="Helical" evidence="5">
    <location>
        <begin position="156"/>
        <end position="175"/>
    </location>
</feature>
<dbReference type="KEGG" id="fcr:HYN56_08700"/>
<dbReference type="InterPro" id="IPR007016">
    <property type="entry name" value="O-antigen_ligase-rel_domated"/>
</dbReference>
<evidence type="ECO:0000313" key="8">
    <source>
        <dbReference type="Proteomes" id="UP000245250"/>
    </source>
</evidence>
<keyword evidence="8" id="KW-1185">Reference proteome</keyword>
<keyword evidence="3 5" id="KW-1133">Transmembrane helix</keyword>
<dbReference type="InterPro" id="IPR051533">
    <property type="entry name" value="WaaL-like"/>
</dbReference>
<reference evidence="7 8" key="1">
    <citation type="submission" date="2018-05" db="EMBL/GenBank/DDBJ databases">
        <title>Genome sequencing of Flavobacterium sp. HYN0056.</title>
        <authorList>
            <person name="Yi H."/>
            <person name="Baek C."/>
        </authorList>
    </citation>
    <scope>NUCLEOTIDE SEQUENCE [LARGE SCALE GENOMIC DNA]</scope>
    <source>
        <strain evidence="7 8">HYN0056</strain>
    </source>
</reference>
<feature type="transmembrane region" description="Helical" evidence="5">
    <location>
        <begin position="408"/>
        <end position="427"/>
    </location>
</feature>
<gene>
    <name evidence="7" type="ORF">HYN56_08700</name>
</gene>
<feature type="transmembrane region" description="Helical" evidence="5">
    <location>
        <begin position="182"/>
        <end position="200"/>
    </location>
</feature>
<feature type="transmembrane region" description="Helical" evidence="5">
    <location>
        <begin position="114"/>
        <end position="136"/>
    </location>
</feature>
<feature type="transmembrane region" description="Helical" evidence="5">
    <location>
        <begin position="328"/>
        <end position="345"/>
    </location>
</feature>
<dbReference type="PANTHER" id="PTHR37422">
    <property type="entry name" value="TEICHURONIC ACID BIOSYNTHESIS PROTEIN TUAE"/>
    <property type="match status" value="1"/>
</dbReference>